<accession>A0A5C6B9A3</accession>
<dbReference type="RefSeq" id="WP_146517996.1">
    <property type="nucleotide sequence ID" value="NZ_CP151726.1"/>
</dbReference>
<dbReference type="EMBL" id="SJPN01000001">
    <property type="protein sequence ID" value="TWU07846.1"/>
    <property type="molecule type" value="Genomic_DNA"/>
</dbReference>
<sequence>MAKRHDLKAKLKAADKRRRNRAVTSRPNPPVPRQTPQRIDVTGLFVDAILKASAGNHAIRDVDVTAALRNIVHLSDPKTAESQAVYRELTAVAVRNEAVTDRAIREAALELLEISKMQTDEKLPDSFLKYLAVLVG</sequence>
<proteinExistence type="predicted"/>
<protein>
    <submittedName>
        <fullName evidence="2">Uncharacterized protein</fullName>
    </submittedName>
</protein>
<name>A0A5C6B9A3_9BACT</name>
<comment type="caution">
    <text evidence="2">The sequence shown here is derived from an EMBL/GenBank/DDBJ whole genome shotgun (WGS) entry which is preliminary data.</text>
</comment>
<evidence type="ECO:0000313" key="2">
    <source>
        <dbReference type="EMBL" id="TWU07846.1"/>
    </source>
</evidence>
<organism evidence="2 3">
    <name type="scientific">Stieleria varia</name>
    <dbReference type="NCBI Taxonomy" id="2528005"/>
    <lineage>
        <taxon>Bacteria</taxon>
        <taxon>Pseudomonadati</taxon>
        <taxon>Planctomycetota</taxon>
        <taxon>Planctomycetia</taxon>
        <taxon>Pirellulales</taxon>
        <taxon>Pirellulaceae</taxon>
        <taxon>Stieleria</taxon>
    </lineage>
</organism>
<evidence type="ECO:0000313" key="3">
    <source>
        <dbReference type="Proteomes" id="UP000320176"/>
    </source>
</evidence>
<evidence type="ECO:0000256" key="1">
    <source>
        <dbReference type="SAM" id="MobiDB-lite"/>
    </source>
</evidence>
<reference evidence="2 3" key="1">
    <citation type="submission" date="2019-02" db="EMBL/GenBank/DDBJ databases">
        <title>Deep-cultivation of Planctomycetes and their phenomic and genomic characterization uncovers novel biology.</title>
        <authorList>
            <person name="Wiegand S."/>
            <person name="Jogler M."/>
            <person name="Boedeker C."/>
            <person name="Pinto D."/>
            <person name="Vollmers J."/>
            <person name="Rivas-Marin E."/>
            <person name="Kohn T."/>
            <person name="Peeters S.H."/>
            <person name="Heuer A."/>
            <person name="Rast P."/>
            <person name="Oberbeckmann S."/>
            <person name="Bunk B."/>
            <person name="Jeske O."/>
            <person name="Meyerdierks A."/>
            <person name="Storesund J.E."/>
            <person name="Kallscheuer N."/>
            <person name="Luecker S."/>
            <person name="Lage O.M."/>
            <person name="Pohl T."/>
            <person name="Merkel B.J."/>
            <person name="Hornburger P."/>
            <person name="Mueller R.-W."/>
            <person name="Bruemmer F."/>
            <person name="Labrenz M."/>
            <person name="Spormann A.M."/>
            <person name="Op Den Camp H."/>
            <person name="Overmann J."/>
            <person name="Amann R."/>
            <person name="Jetten M.S.M."/>
            <person name="Mascher T."/>
            <person name="Medema M.H."/>
            <person name="Devos D.P."/>
            <person name="Kaster A.-K."/>
            <person name="Ovreas L."/>
            <person name="Rohde M."/>
            <person name="Galperin M.Y."/>
            <person name="Jogler C."/>
        </authorList>
    </citation>
    <scope>NUCLEOTIDE SEQUENCE [LARGE SCALE GENOMIC DNA]</scope>
    <source>
        <strain evidence="2 3">Pla52n</strain>
    </source>
</reference>
<keyword evidence="3" id="KW-1185">Reference proteome</keyword>
<gene>
    <name evidence="2" type="ORF">Pla52n_04220</name>
</gene>
<dbReference type="AlphaFoldDB" id="A0A5C6B9A3"/>
<dbReference type="Proteomes" id="UP000320176">
    <property type="component" value="Unassembled WGS sequence"/>
</dbReference>
<feature type="region of interest" description="Disordered" evidence="1">
    <location>
        <begin position="1"/>
        <end position="36"/>
    </location>
</feature>